<reference evidence="1 2" key="1">
    <citation type="journal article" date="2022" name="bioRxiv">
        <title>The genome of the oomycete Peronosclerospora sorghi, a cosmopolitan pathogen of maize and sorghum, is inflated with dispersed pseudogenes.</title>
        <authorList>
            <person name="Fletcher K."/>
            <person name="Martin F."/>
            <person name="Isakeit T."/>
            <person name="Cavanaugh K."/>
            <person name="Magill C."/>
            <person name="Michelmore R."/>
        </authorList>
    </citation>
    <scope>NUCLEOTIDE SEQUENCE [LARGE SCALE GENOMIC DNA]</scope>
    <source>
        <strain evidence="1">P6</strain>
    </source>
</reference>
<name>A0ACC0WR70_9STRA</name>
<evidence type="ECO:0000313" key="2">
    <source>
        <dbReference type="Proteomes" id="UP001163321"/>
    </source>
</evidence>
<dbReference type="EMBL" id="CM047580">
    <property type="protein sequence ID" value="KAI9921092.1"/>
    <property type="molecule type" value="Genomic_DNA"/>
</dbReference>
<keyword evidence="2" id="KW-1185">Reference proteome</keyword>
<comment type="caution">
    <text evidence="1">The sequence shown here is derived from an EMBL/GenBank/DDBJ whole genome shotgun (WGS) entry which is preliminary data.</text>
</comment>
<protein>
    <submittedName>
        <fullName evidence="1">Uncharacterized protein</fullName>
    </submittedName>
</protein>
<proteinExistence type="predicted"/>
<evidence type="ECO:0000313" key="1">
    <source>
        <dbReference type="EMBL" id="KAI9921092.1"/>
    </source>
</evidence>
<dbReference type="Proteomes" id="UP001163321">
    <property type="component" value="Chromosome 1"/>
</dbReference>
<accession>A0ACC0WR70</accession>
<gene>
    <name evidence="1" type="ORF">PsorP6_001382</name>
</gene>
<sequence>MLVSLEIKVSNTESSLHVQLSVLDTLISNDTSILQWHRSKLKGKTKASRAKQGLHSHLRSPQHFERRSS</sequence>
<organism evidence="1 2">
    <name type="scientific">Peronosclerospora sorghi</name>
    <dbReference type="NCBI Taxonomy" id="230839"/>
    <lineage>
        <taxon>Eukaryota</taxon>
        <taxon>Sar</taxon>
        <taxon>Stramenopiles</taxon>
        <taxon>Oomycota</taxon>
        <taxon>Peronosporomycetes</taxon>
        <taxon>Peronosporales</taxon>
        <taxon>Peronosporaceae</taxon>
        <taxon>Peronosclerospora</taxon>
    </lineage>
</organism>